<gene>
    <name evidence="1" type="ORF">I7822_06040</name>
</gene>
<evidence type="ECO:0008006" key="3">
    <source>
        <dbReference type="Google" id="ProtNLM"/>
    </source>
</evidence>
<dbReference type="EMBL" id="JAGDEL010000003">
    <property type="protein sequence ID" value="MBO1511233.1"/>
    <property type="molecule type" value="Genomic_DNA"/>
</dbReference>
<dbReference type="Pfam" id="PF18907">
    <property type="entry name" value="DUF5662"/>
    <property type="match status" value="1"/>
</dbReference>
<protein>
    <recommendedName>
        <fullName evidence="3">Catalase</fullName>
    </recommendedName>
</protein>
<organism evidence="1 2">
    <name type="scientific">Metabacillus bambusae</name>
    <dbReference type="NCBI Taxonomy" id="2795218"/>
    <lineage>
        <taxon>Bacteria</taxon>
        <taxon>Bacillati</taxon>
        <taxon>Bacillota</taxon>
        <taxon>Bacilli</taxon>
        <taxon>Bacillales</taxon>
        <taxon>Bacillaceae</taxon>
        <taxon>Metabacillus</taxon>
    </lineage>
</organism>
<dbReference type="RefSeq" id="WP_207976051.1">
    <property type="nucleotide sequence ID" value="NZ_JAGDEL010000003.1"/>
</dbReference>
<dbReference type="InterPro" id="IPR043721">
    <property type="entry name" value="DUF5662"/>
</dbReference>
<proteinExistence type="predicted"/>
<name>A0ABS3MZ05_9BACI</name>
<evidence type="ECO:0000313" key="2">
    <source>
        <dbReference type="Proteomes" id="UP000663981"/>
    </source>
</evidence>
<evidence type="ECO:0000313" key="1">
    <source>
        <dbReference type="EMBL" id="MBO1511233.1"/>
    </source>
</evidence>
<sequence length="164" mass="19794">MLKACWRNFLYILDHKLNVLVECWKEGLYIQGITHDLSKFSPKEFFPYAKKFFSDGKISAYDEMKWKYAWLNHQHKNKHHWEYWVVDPNGKHALPMPRKYLIEMVCDWRSFSRKWGRKVKDSTLDLTDKIVLHPDTKKKELEIIMMKKSEVHLNKTTSMSSDNK</sequence>
<reference evidence="1 2" key="1">
    <citation type="submission" date="2021-03" db="EMBL/GenBank/DDBJ databases">
        <title>Whole genome sequence of Metabacillus bambusae BG109.</title>
        <authorList>
            <person name="Jeong J.W."/>
        </authorList>
    </citation>
    <scope>NUCLEOTIDE SEQUENCE [LARGE SCALE GENOMIC DNA]</scope>
    <source>
        <strain evidence="1 2">BG109</strain>
    </source>
</reference>
<accession>A0ABS3MZ05</accession>
<comment type="caution">
    <text evidence="1">The sequence shown here is derived from an EMBL/GenBank/DDBJ whole genome shotgun (WGS) entry which is preliminary data.</text>
</comment>
<dbReference type="Proteomes" id="UP000663981">
    <property type="component" value="Unassembled WGS sequence"/>
</dbReference>
<keyword evidence="2" id="KW-1185">Reference proteome</keyword>